<dbReference type="PATRIC" id="fig|1618572.3.peg.862"/>
<dbReference type="Pfam" id="PF00534">
    <property type="entry name" value="Glycos_transf_1"/>
    <property type="match status" value="1"/>
</dbReference>
<evidence type="ECO:0000313" key="5">
    <source>
        <dbReference type="EMBL" id="KKQ91794.1"/>
    </source>
</evidence>
<gene>
    <name evidence="5" type="ORF">UT17_C0004G0142</name>
</gene>
<evidence type="ECO:0000256" key="2">
    <source>
        <dbReference type="ARBA" id="ARBA00022676"/>
    </source>
</evidence>
<keyword evidence="2" id="KW-0328">Glycosyltransferase</keyword>
<evidence type="ECO:0000256" key="1">
    <source>
        <dbReference type="ARBA" id="ARBA00009481"/>
    </source>
</evidence>
<sequence>MKIAFINIYQNKVYRGAETFVYELSKRLSKNHEVDTISKVNYFDMLKKKYDVIIPTNGRLQVVIVRIITWLTGAKMIVSGQSGKGLDDRVNLYCFPDIFVALSTKALIWAKGVNPFVKSVYIPNGVDLKKFNMQGQSLHVSLKKPIVLAVGAFTEQKRMDLAIKAVAKIGASLLMVGGGGDLKEKLREEGKRLLGDGFKLMSVPFEKMPEVYRAADVFTLPSALSESFGNVLVEAMASGLPVVATDDSIRKEIVGDAGILVDPTDTAGYAKAIKTVLEGKWSEKAIRQAKKFEWDIIALQYEKLLESF</sequence>
<feature type="domain" description="Glycosyl transferase family 1" evidence="4">
    <location>
        <begin position="141"/>
        <end position="289"/>
    </location>
</feature>
<keyword evidence="3" id="KW-0808">Transferase</keyword>
<proteinExistence type="inferred from homology"/>
<comment type="similarity">
    <text evidence="1">Belongs to the glycosyltransferase group 1 family. Glycosyltransferase 4 subfamily.</text>
</comment>
<evidence type="ECO:0000313" key="6">
    <source>
        <dbReference type="Proteomes" id="UP000034774"/>
    </source>
</evidence>
<evidence type="ECO:0000259" key="4">
    <source>
        <dbReference type="Pfam" id="PF00534"/>
    </source>
</evidence>
<dbReference type="EMBL" id="LBVU01000004">
    <property type="protein sequence ID" value="KKQ91794.1"/>
    <property type="molecule type" value="Genomic_DNA"/>
</dbReference>
<dbReference type="SUPFAM" id="SSF53756">
    <property type="entry name" value="UDP-Glycosyltransferase/glycogen phosphorylase"/>
    <property type="match status" value="1"/>
</dbReference>
<dbReference type="STRING" id="1618572.UT17_C0004G0142"/>
<organism evidence="5 6">
    <name type="scientific">Candidatus Woesebacteria bacterium GW2011_GWB1_39_10</name>
    <dbReference type="NCBI Taxonomy" id="1618572"/>
    <lineage>
        <taxon>Bacteria</taxon>
        <taxon>Candidatus Woeseibacteriota</taxon>
    </lineage>
</organism>
<accession>A0A0G0P119</accession>
<dbReference type="InterPro" id="IPR001296">
    <property type="entry name" value="Glyco_trans_1"/>
</dbReference>
<dbReference type="CDD" id="cd03801">
    <property type="entry name" value="GT4_PimA-like"/>
    <property type="match status" value="1"/>
</dbReference>
<dbReference type="PANTHER" id="PTHR12526">
    <property type="entry name" value="GLYCOSYLTRANSFERASE"/>
    <property type="match status" value="1"/>
</dbReference>
<protein>
    <recommendedName>
        <fullName evidence="4">Glycosyl transferase family 1 domain-containing protein</fullName>
    </recommendedName>
</protein>
<dbReference type="AlphaFoldDB" id="A0A0G0P119"/>
<dbReference type="GO" id="GO:0016757">
    <property type="term" value="F:glycosyltransferase activity"/>
    <property type="evidence" value="ECO:0007669"/>
    <property type="project" value="UniProtKB-KW"/>
</dbReference>
<comment type="caution">
    <text evidence="5">The sequence shown here is derived from an EMBL/GenBank/DDBJ whole genome shotgun (WGS) entry which is preliminary data.</text>
</comment>
<reference evidence="5 6" key="1">
    <citation type="journal article" date="2015" name="Nature">
        <title>rRNA introns, odd ribosomes, and small enigmatic genomes across a large radiation of phyla.</title>
        <authorList>
            <person name="Brown C.T."/>
            <person name="Hug L.A."/>
            <person name="Thomas B.C."/>
            <person name="Sharon I."/>
            <person name="Castelle C.J."/>
            <person name="Singh A."/>
            <person name="Wilkins M.J."/>
            <person name="Williams K.H."/>
            <person name="Banfield J.F."/>
        </authorList>
    </citation>
    <scope>NUCLEOTIDE SEQUENCE [LARGE SCALE GENOMIC DNA]</scope>
</reference>
<name>A0A0G0P119_9BACT</name>
<dbReference type="Gene3D" id="3.40.50.2000">
    <property type="entry name" value="Glycogen Phosphorylase B"/>
    <property type="match status" value="2"/>
</dbReference>
<evidence type="ECO:0000256" key="3">
    <source>
        <dbReference type="ARBA" id="ARBA00022679"/>
    </source>
</evidence>
<dbReference type="PANTHER" id="PTHR12526:SF640">
    <property type="entry name" value="COLANIC ACID BIOSYNTHESIS GLYCOSYLTRANSFERASE WCAL-RELATED"/>
    <property type="match status" value="1"/>
</dbReference>
<dbReference type="Proteomes" id="UP000034774">
    <property type="component" value="Unassembled WGS sequence"/>
</dbReference>